<dbReference type="InterPro" id="IPR050088">
    <property type="entry name" value="IspD/TarI_cytidylyltransf_bact"/>
</dbReference>
<dbReference type="EMBL" id="ABWP01000061">
    <property type="protein sequence ID" value="EEA84813.1"/>
    <property type="molecule type" value="Genomic_DNA"/>
</dbReference>
<keyword evidence="3 4" id="KW-0414">Isoprene biosynthesis</keyword>
<dbReference type="STRING" id="500633.CLOHIR_01546"/>
<dbReference type="HOGENOM" id="CLU_061281_2_2_9"/>
<comment type="caution">
    <text evidence="5">The sequence shown here is derived from an EMBL/GenBank/DDBJ whole genome shotgun (WGS) entry which is preliminary data.</text>
</comment>
<dbReference type="eggNOG" id="COG1211">
    <property type="taxonomic scope" value="Bacteria"/>
</dbReference>
<dbReference type="GO" id="GO:0019288">
    <property type="term" value="P:isopentenyl diphosphate biosynthetic process, methylerythritol 4-phosphate pathway"/>
    <property type="evidence" value="ECO:0007669"/>
    <property type="project" value="UniProtKB-UniRule"/>
</dbReference>
<keyword evidence="6" id="KW-1185">Reference proteome</keyword>
<organism evidence="5 6">
    <name type="scientific">Peptacetobacter hiranonis (strain DSM 13275 / JCM 10541 / KCTC 15199 / TO-931)</name>
    <name type="common">Clostridium hiranonis</name>
    <dbReference type="NCBI Taxonomy" id="500633"/>
    <lineage>
        <taxon>Bacteria</taxon>
        <taxon>Bacillati</taxon>
        <taxon>Bacillota</taxon>
        <taxon>Clostridia</taxon>
        <taxon>Peptostreptococcales</taxon>
        <taxon>Peptostreptococcaceae</taxon>
        <taxon>Peptacetobacter</taxon>
    </lineage>
</organism>
<dbReference type="UniPathway" id="UPA00056">
    <property type="reaction ID" value="UER00093"/>
</dbReference>
<keyword evidence="2 4" id="KW-0548">Nucleotidyltransferase</keyword>
<dbReference type="FunFam" id="3.90.550.10:FF:000003">
    <property type="entry name" value="2-C-methyl-D-erythritol 4-phosphate cytidylyltransferase"/>
    <property type="match status" value="1"/>
</dbReference>
<dbReference type="AlphaFoldDB" id="B6G090"/>
<accession>B6G090</accession>
<dbReference type="InterPro" id="IPR001228">
    <property type="entry name" value="IspD"/>
</dbReference>
<comment type="similarity">
    <text evidence="4">Belongs to the IspD/TarI cytidylyltransferase family. IspD subfamily.</text>
</comment>
<feature type="site" description="Transition state stabilizer" evidence="4">
    <location>
        <position position="14"/>
    </location>
</feature>
<dbReference type="InterPro" id="IPR034683">
    <property type="entry name" value="IspD/TarI"/>
</dbReference>
<dbReference type="HAMAP" id="MF_00108">
    <property type="entry name" value="IspD"/>
    <property type="match status" value="1"/>
</dbReference>
<gene>
    <name evidence="4 5" type="primary">ispD</name>
    <name evidence="5" type="ORF">CLOHIR_01546</name>
</gene>
<sequence>MNTVMIVAAGSGKRMNAGMNKQFIKINDKEIVAHTIERFYNSPLIDEIVLCIKEEEEEFVRENIIEKYGFKDIVISYGGKERQDTINNGLEKVSPDCDILLIHDGARPFVTDEIIENAVNETKKLKATVVGVMVKDTIKVVDGNEIVDTPNRANLWAAQTPQSFDFNLIKEAYELAYRDGFYGTDDAMIAEHAGHKVYMIQGSYDNIKITSPEDLPISEVISRGINS</sequence>
<dbReference type="CDD" id="cd02516">
    <property type="entry name" value="CDP-ME_synthetase"/>
    <property type="match status" value="1"/>
</dbReference>
<evidence type="ECO:0000256" key="4">
    <source>
        <dbReference type="HAMAP-Rule" id="MF_00108"/>
    </source>
</evidence>
<comment type="pathway">
    <text evidence="4">Isoprenoid biosynthesis; isopentenyl diphosphate biosynthesis via DXP pathway; isopentenyl diphosphate from 1-deoxy-D-xylulose 5-phosphate: step 2/6.</text>
</comment>
<dbReference type="OrthoDB" id="9806837at2"/>
<dbReference type="PANTHER" id="PTHR32125">
    <property type="entry name" value="2-C-METHYL-D-ERYTHRITOL 4-PHOSPHATE CYTIDYLYLTRANSFERASE, CHLOROPLASTIC"/>
    <property type="match status" value="1"/>
</dbReference>
<dbReference type="RefSeq" id="WP_006440465.1">
    <property type="nucleotide sequence ID" value="NZ_DS995357.1"/>
</dbReference>
<comment type="function">
    <text evidence="4">Catalyzes the formation of 4-diphosphocytidyl-2-C-methyl-D-erythritol from CTP and 2-C-methyl-D-erythritol 4-phosphate (MEP).</text>
</comment>
<evidence type="ECO:0000313" key="6">
    <source>
        <dbReference type="Proteomes" id="UP000003178"/>
    </source>
</evidence>
<feature type="site" description="Positions MEP for the nucleophilic attack" evidence="4">
    <location>
        <position position="152"/>
    </location>
</feature>
<dbReference type="Gene3D" id="3.90.550.10">
    <property type="entry name" value="Spore Coat Polysaccharide Biosynthesis Protein SpsA, Chain A"/>
    <property type="match status" value="1"/>
</dbReference>
<evidence type="ECO:0000313" key="5">
    <source>
        <dbReference type="EMBL" id="EEA84813.1"/>
    </source>
</evidence>
<feature type="site" description="Transition state stabilizer" evidence="4">
    <location>
        <position position="21"/>
    </location>
</feature>
<protein>
    <recommendedName>
        <fullName evidence="4">2-C-methyl-D-erythritol 4-phosphate cytidylyltransferase</fullName>
        <ecNumber evidence="4">2.7.7.60</ecNumber>
    </recommendedName>
    <alternativeName>
        <fullName evidence="4">4-diphosphocytidyl-2C-methyl-D-erythritol synthase</fullName>
    </alternativeName>
    <alternativeName>
        <fullName evidence="4">MEP cytidylyltransferase</fullName>
        <shortName evidence="4">MCT</shortName>
    </alternativeName>
</protein>
<reference evidence="5 6" key="1">
    <citation type="submission" date="2008-09" db="EMBL/GenBank/DDBJ databases">
        <authorList>
            <person name="Fulton L."/>
            <person name="Clifton S."/>
            <person name="Fulton B."/>
            <person name="Xu J."/>
            <person name="Minx P."/>
            <person name="Pepin K.H."/>
            <person name="Johnson M."/>
            <person name="Thiruvilangam P."/>
            <person name="Bhonagiri V."/>
            <person name="Nash W.E."/>
            <person name="Mardis E.R."/>
            <person name="Wilson R.K."/>
        </authorList>
    </citation>
    <scope>NUCLEOTIDE SEQUENCE [LARGE SCALE GENOMIC DNA]</scope>
    <source>
        <strain evidence="5 6">DSM 13275</strain>
    </source>
</reference>
<proteinExistence type="inferred from homology"/>
<feature type="site" description="Positions MEP for the nucleophilic attack" evidence="4">
    <location>
        <position position="208"/>
    </location>
</feature>
<dbReference type="GO" id="GO:0050518">
    <property type="term" value="F:2-C-methyl-D-erythritol 4-phosphate cytidylyltransferase activity"/>
    <property type="evidence" value="ECO:0007669"/>
    <property type="project" value="UniProtKB-UniRule"/>
</dbReference>
<evidence type="ECO:0000256" key="1">
    <source>
        <dbReference type="ARBA" id="ARBA00022679"/>
    </source>
</evidence>
<comment type="catalytic activity">
    <reaction evidence="4">
        <text>2-C-methyl-D-erythritol 4-phosphate + CTP + H(+) = 4-CDP-2-C-methyl-D-erythritol + diphosphate</text>
        <dbReference type="Rhea" id="RHEA:13429"/>
        <dbReference type="ChEBI" id="CHEBI:15378"/>
        <dbReference type="ChEBI" id="CHEBI:33019"/>
        <dbReference type="ChEBI" id="CHEBI:37563"/>
        <dbReference type="ChEBI" id="CHEBI:57823"/>
        <dbReference type="ChEBI" id="CHEBI:58262"/>
        <dbReference type="EC" id="2.7.7.60"/>
    </reaction>
</comment>
<evidence type="ECO:0000256" key="3">
    <source>
        <dbReference type="ARBA" id="ARBA00023229"/>
    </source>
</evidence>
<reference evidence="5 6" key="2">
    <citation type="submission" date="2008-10" db="EMBL/GenBank/DDBJ databases">
        <title>Draft genome sequence of Clostridium hiranonis (DSM 13275).</title>
        <authorList>
            <person name="Sudarsanam P."/>
            <person name="Ley R."/>
            <person name="Guruge J."/>
            <person name="Turnbaugh P.J."/>
            <person name="Mahowald M."/>
            <person name="Liep D."/>
            <person name="Gordon J."/>
        </authorList>
    </citation>
    <scope>NUCLEOTIDE SEQUENCE [LARGE SCALE GENOMIC DNA]</scope>
    <source>
        <strain evidence="5 6">DSM 13275</strain>
    </source>
</reference>
<dbReference type="PANTHER" id="PTHR32125:SF4">
    <property type="entry name" value="2-C-METHYL-D-ERYTHRITOL 4-PHOSPHATE CYTIDYLYLTRANSFERASE, CHLOROPLASTIC"/>
    <property type="match status" value="1"/>
</dbReference>
<dbReference type="EC" id="2.7.7.60" evidence="4"/>
<evidence type="ECO:0000256" key="2">
    <source>
        <dbReference type="ARBA" id="ARBA00022695"/>
    </source>
</evidence>
<dbReference type="InterPro" id="IPR029044">
    <property type="entry name" value="Nucleotide-diphossugar_trans"/>
</dbReference>
<dbReference type="Proteomes" id="UP000003178">
    <property type="component" value="Unassembled WGS sequence"/>
</dbReference>
<dbReference type="SUPFAM" id="SSF53448">
    <property type="entry name" value="Nucleotide-diphospho-sugar transferases"/>
    <property type="match status" value="1"/>
</dbReference>
<dbReference type="Pfam" id="PF01128">
    <property type="entry name" value="IspD"/>
    <property type="match status" value="1"/>
</dbReference>
<keyword evidence="1 4" id="KW-0808">Transferase</keyword>
<name>B6G090_PEPHT</name>
<dbReference type="NCBIfam" id="TIGR00453">
    <property type="entry name" value="ispD"/>
    <property type="match status" value="1"/>
</dbReference>